<reference evidence="4" key="1">
    <citation type="submission" date="2023-01" db="EMBL/GenBank/DDBJ databases">
        <title>Genome assembly of the deep-sea coral Lophelia pertusa.</title>
        <authorList>
            <person name="Herrera S."/>
            <person name="Cordes E."/>
        </authorList>
    </citation>
    <scope>NUCLEOTIDE SEQUENCE</scope>
    <source>
        <strain evidence="4">USNM1676648</strain>
        <tissue evidence="4">Polyp</tissue>
    </source>
</reference>
<protein>
    <recommendedName>
        <fullName evidence="3">Arrestin C-terminal-like domain-containing protein</fullName>
    </recommendedName>
</protein>
<feature type="compositionally biased region" description="Basic and acidic residues" evidence="2">
    <location>
        <begin position="485"/>
        <end position="494"/>
    </location>
</feature>
<dbReference type="SUPFAM" id="SSF81296">
    <property type="entry name" value="E set domains"/>
    <property type="match status" value="3"/>
</dbReference>
<dbReference type="Pfam" id="PF02752">
    <property type="entry name" value="Arrestin_C"/>
    <property type="match status" value="2"/>
</dbReference>
<dbReference type="Gene3D" id="2.60.40.640">
    <property type="match status" value="3"/>
</dbReference>
<name>A0A9W9Z006_9CNID</name>
<dbReference type="OrthoDB" id="5948667at2759"/>
<accession>A0A9W9Z006</accession>
<comment type="caution">
    <text evidence="4">The sequence shown here is derived from an EMBL/GenBank/DDBJ whole genome shotgun (WGS) entry which is preliminary data.</text>
</comment>
<feature type="domain" description="Arrestin C-terminal-like" evidence="3">
    <location>
        <begin position="319"/>
        <end position="449"/>
    </location>
</feature>
<dbReference type="EMBL" id="MU826836">
    <property type="protein sequence ID" value="KAJ7372505.1"/>
    <property type="molecule type" value="Genomic_DNA"/>
</dbReference>
<dbReference type="GO" id="GO:0015031">
    <property type="term" value="P:protein transport"/>
    <property type="evidence" value="ECO:0007669"/>
    <property type="project" value="TreeGrafter"/>
</dbReference>
<evidence type="ECO:0000256" key="1">
    <source>
        <dbReference type="ARBA" id="ARBA00005298"/>
    </source>
</evidence>
<dbReference type="Proteomes" id="UP001163046">
    <property type="component" value="Unassembled WGS sequence"/>
</dbReference>
<keyword evidence="5" id="KW-1185">Reference proteome</keyword>
<feature type="region of interest" description="Disordered" evidence="2">
    <location>
        <begin position="484"/>
        <end position="527"/>
    </location>
</feature>
<dbReference type="InterPro" id="IPR014756">
    <property type="entry name" value="Ig_E-set"/>
</dbReference>
<sequence>MEPSVKRKDRTLGWPCCPAGQLLAKARIDRLAYCPGQEVKISGNVSNESSKQVVGTEVQLVQKVLFKAPRGTTRTVTEKVYVVKNERGLAPGEETGVELDMFVIPSVQPTTKGFSLYRHIIRDKVRVAKAFNTEITFPVVITTVPPSAEPSIDPVLSQHIYRALANYLTSRVAAELANENAEEETEAAGQTASDGSGAPTNGPPDVRVEGGERSGTSRPYQYSRIVSLSTGSNMKLQTGNYKYPFQFPLPPHDLPTSFEGSSGSVRYWLDAVLDRGSWKTDIHIQKPLFIVEHLEIRDPTLFRPSVKREDRTLGWPCCPAGQLLAKARIDRLAYCPGQAVKISGYVSNESSKQVVGMEIQLVQTALYKARESITRTGTKKVYVFKNERRLAPGEETSVEFDSFVIPSVQPTTRGFGCIDISYEIRFIVRVAKAFNTEITIPVVIATLLVPPNVESSTQSIDPRIYSVLANYLASRHFAAELANRNAEEETERAGHTFSDGSGAQTIGGERSGTGRPYRYSRLSEVEV</sequence>
<dbReference type="InterPro" id="IPR050357">
    <property type="entry name" value="Arrestin_domain-protein"/>
</dbReference>
<dbReference type="SMART" id="SM01017">
    <property type="entry name" value="Arrestin_C"/>
    <property type="match status" value="2"/>
</dbReference>
<evidence type="ECO:0000313" key="5">
    <source>
        <dbReference type="Proteomes" id="UP001163046"/>
    </source>
</evidence>
<organism evidence="4 5">
    <name type="scientific">Desmophyllum pertusum</name>
    <dbReference type="NCBI Taxonomy" id="174260"/>
    <lineage>
        <taxon>Eukaryota</taxon>
        <taxon>Metazoa</taxon>
        <taxon>Cnidaria</taxon>
        <taxon>Anthozoa</taxon>
        <taxon>Hexacorallia</taxon>
        <taxon>Scleractinia</taxon>
        <taxon>Caryophylliina</taxon>
        <taxon>Caryophylliidae</taxon>
        <taxon>Desmophyllum</taxon>
    </lineage>
</organism>
<dbReference type="InterPro" id="IPR011021">
    <property type="entry name" value="Arrestin-like_N"/>
</dbReference>
<dbReference type="PANTHER" id="PTHR11188:SF17">
    <property type="entry name" value="FI21816P1"/>
    <property type="match status" value="1"/>
</dbReference>
<dbReference type="PANTHER" id="PTHR11188">
    <property type="entry name" value="ARRESTIN DOMAIN CONTAINING PROTEIN"/>
    <property type="match status" value="1"/>
</dbReference>
<feature type="region of interest" description="Disordered" evidence="2">
    <location>
        <begin position="178"/>
        <end position="221"/>
    </location>
</feature>
<dbReference type="InterPro" id="IPR011022">
    <property type="entry name" value="Arrestin_C-like"/>
</dbReference>
<dbReference type="InterPro" id="IPR014752">
    <property type="entry name" value="Arrestin-like_C"/>
</dbReference>
<evidence type="ECO:0000313" key="4">
    <source>
        <dbReference type="EMBL" id="KAJ7372505.1"/>
    </source>
</evidence>
<proteinExistence type="inferred from homology"/>
<dbReference type="GO" id="GO:0005737">
    <property type="term" value="C:cytoplasm"/>
    <property type="evidence" value="ECO:0007669"/>
    <property type="project" value="TreeGrafter"/>
</dbReference>
<dbReference type="Pfam" id="PF00339">
    <property type="entry name" value="Arrestin_N"/>
    <property type="match status" value="1"/>
</dbReference>
<evidence type="ECO:0000256" key="2">
    <source>
        <dbReference type="SAM" id="MobiDB-lite"/>
    </source>
</evidence>
<gene>
    <name evidence="4" type="ORF">OS493_019014</name>
</gene>
<comment type="similarity">
    <text evidence="1">Belongs to the arrestin family.</text>
</comment>
<feature type="domain" description="Arrestin C-terminal-like" evidence="3">
    <location>
        <begin position="18"/>
        <end position="146"/>
    </location>
</feature>
<dbReference type="AlphaFoldDB" id="A0A9W9Z006"/>
<evidence type="ECO:0000259" key="3">
    <source>
        <dbReference type="SMART" id="SM01017"/>
    </source>
</evidence>